<keyword evidence="1" id="KW-0175">Coiled coil</keyword>
<reference evidence="2 3" key="1">
    <citation type="submission" date="2020-08" db="EMBL/GenBank/DDBJ databases">
        <title>Genomic Encyclopedia of Type Strains, Phase III (KMG-III): the genomes of soil and plant-associated and newly described type strains.</title>
        <authorList>
            <person name="Whitman W."/>
        </authorList>
    </citation>
    <scope>NUCLEOTIDE SEQUENCE [LARGE SCALE GENOMIC DNA]</scope>
    <source>
        <strain evidence="2 3">CECT 3273</strain>
    </source>
</reference>
<dbReference type="Pfam" id="PF01527">
    <property type="entry name" value="HTH_Tnp_1"/>
    <property type="match status" value="1"/>
</dbReference>
<dbReference type="InterPro" id="IPR009057">
    <property type="entry name" value="Homeodomain-like_sf"/>
</dbReference>
<dbReference type="GO" id="GO:0006313">
    <property type="term" value="P:DNA transposition"/>
    <property type="evidence" value="ECO:0007669"/>
    <property type="project" value="InterPro"/>
</dbReference>
<dbReference type="Proteomes" id="UP000579523">
    <property type="component" value="Unassembled WGS sequence"/>
</dbReference>
<dbReference type="Gene3D" id="1.10.10.60">
    <property type="entry name" value="Homeodomain-like"/>
    <property type="match status" value="1"/>
</dbReference>
<keyword evidence="3" id="KW-1185">Reference proteome</keyword>
<organism evidence="2 3">
    <name type="scientific">Streptomyces griseomycini</name>
    <dbReference type="NCBI Taxonomy" id="66895"/>
    <lineage>
        <taxon>Bacteria</taxon>
        <taxon>Bacillati</taxon>
        <taxon>Actinomycetota</taxon>
        <taxon>Actinomycetes</taxon>
        <taxon>Kitasatosporales</taxon>
        <taxon>Streptomycetaceae</taxon>
        <taxon>Streptomyces</taxon>
    </lineage>
</organism>
<dbReference type="AlphaFoldDB" id="A0A7W7LYU0"/>
<dbReference type="EMBL" id="JACHJI010000003">
    <property type="protein sequence ID" value="MBB4898216.1"/>
    <property type="molecule type" value="Genomic_DNA"/>
</dbReference>
<sequence>MPKPYPEEFRQDVVRVARNRGPGVTVEQVATDFGVHPMTLWKWMRRADIDDGTKPGVTSQESAELRKARRRIKLLEQENEVLRRAAACLSQAHLPGKGSTRS</sequence>
<evidence type="ECO:0000313" key="3">
    <source>
        <dbReference type="Proteomes" id="UP000579523"/>
    </source>
</evidence>
<gene>
    <name evidence="2" type="ORF">FHS37_002251</name>
</gene>
<comment type="caution">
    <text evidence="2">The sequence shown here is derived from an EMBL/GenBank/DDBJ whole genome shotgun (WGS) entry which is preliminary data.</text>
</comment>
<evidence type="ECO:0000313" key="2">
    <source>
        <dbReference type="EMBL" id="MBB4898216.1"/>
    </source>
</evidence>
<dbReference type="InterPro" id="IPR002514">
    <property type="entry name" value="Transposase_8"/>
</dbReference>
<protein>
    <submittedName>
        <fullName evidence="2">Transposase-like protein</fullName>
    </submittedName>
</protein>
<proteinExistence type="predicted"/>
<dbReference type="SUPFAM" id="SSF46689">
    <property type="entry name" value="Homeodomain-like"/>
    <property type="match status" value="1"/>
</dbReference>
<name>A0A7W7LYU0_9ACTN</name>
<dbReference type="GO" id="GO:0004803">
    <property type="term" value="F:transposase activity"/>
    <property type="evidence" value="ECO:0007669"/>
    <property type="project" value="InterPro"/>
</dbReference>
<dbReference type="GO" id="GO:0003677">
    <property type="term" value="F:DNA binding"/>
    <property type="evidence" value="ECO:0007669"/>
    <property type="project" value="InterPro"/>
</dbReference>
<feature type="coiled-coil region" evidence="1">
    <location>
        <begin position="58"/>
        <end position="92"/>
    </location>
</feature>
<evidence type="ECO:0000256" key="1">
    <source>
        <dbReference type="SAM" id="Coils"/>
    </source>
</evidence>
<accession>A0A7W7LYU0</accession>